<evidence type="ECO:0000313" key="3">
    <source>
        <dbReference type="Proteomes" id="UP000319931"/>
    </source>
</evidence>
<dbReference type="EMBL" id="RCZC01000005">
    <property type="protein sequence ID" value="TPG51627.1"/>
    <property type="molecule type" value="Genomic_DNA"/>
</dbReference>
<evidence type="ECO:0000259" key="1">
    <source>
        <dbReference type="Pfam" id="PF00534"/>
    </source>
</evidence>
<dbReference type="PANTHER" id="PTHR46401">
    <property type="entry name" value="GLYCOSYLTRANSFERASE WBBK-RELATED"/>
    <property type="match status" value="1"/>
</dbReference>
<dbReference type="Pfam" id="PF00534">
    <property type="entry name" value="Glycos_transf_1"/>
    <property type="match status" value="1"/>
</dbReference>
<dbReference type="Gene3D" id="3.40.50.2000">
    <property type="entry name" value="Glycogen Phosphorylase B"/>
    <property type="match status" value="1"/>
</dbReference>
<keyword evidence="2" id="KW-0808">Transferase</keyword>
<dbReference type="OrthoDB" id="9801609at2"/>
<dbReference type="InterPro" id="IPR001296">
    <property type="entry name" value="Glyco_trans_1"/>
</dbReference>
<name>A0A502FQ03_9SPHN</name>
<evidence type="ECO:0000313" key="2">
    <source>
        <dbReference type="EMBL" id="TPG51627.1"/>
    </source>
</evidence>
<accession>A0A502FQ03</accession>
<reference evidence="2 3" key="1">
    <citation type="journal article" date="2019" name="Environ. Microbiol.">
        <title>Species interactions and distinct microbial communities in high Arctic permafrost affected cryosols are associated with the CH4 and CO2 gas fluxes.</title>
        <authorList>
            <person name="Altshuler I."/>
            <person name="Hamel J."/>
            <person name="Turney S."/>
            <person name="Magnuson E."/>
            <person name="Levesque R."/>
            <person name="Greer C."/>
            <person name="Whyte L.G."/>
        </authorList>
    </citation>
    <scope>NUCLEOTIDE SEQUENCE [LARGE SCALE GENOMIC DNA]</scope>
    <source>
        <strain evidence="2 3">E6.1</strain>
    </source>
</reference>
<keyword evidence="3" id="KW-1185">Reference proteome</keyword>
<protein>
    <submittedName>
        <fullName evidence="2">Glycosyltransferase family 1 protein</fullName>
    </submittedName>
</protein>
<gene>
    <name evidence="2" type="ORF">EAH76_16510</name>
</gene>
<comment type="caution">
    <text evidence="2">The sequence shown here is derived from an EMBL/GenBank/DDBJ whole genome shotgun (WGS) entry which is preliminary data.</text>
</comment>
<dbReference type="CDD" id="cd03809">
    <property type="entry name" value="GT4_MtfB-like"/>
    <property type="match status" value="1"/>
</dbReference>
<dbReference type="GO" id="GO:0016757">
    <property type="term" value="F:glycosyltransferase activity"/>
    <property type="evidence" value="ECO:0007669"/>
    <property type="project" value="InterPro"/>
</dbReference>
<dbReference type="SUPFAM" id="SSF53756">
    <property type="entry name" value="UDP-Glycosyltransferase/glycogen phosphorylase"/>
    <property type="match status" value="1"/>
</dbReference>
<proteinExistence type="predicted"/>
<organism evidence="2 3">
    <name type="scientific">Sphingomonas glacialis</name>
    <dbReference type="NCBI Taxonomy" id="658225"/>
    <lineage>
        <taxon>Bacteria</taxon>
        <taxon>Pseudomonadati</taxon>
        <taxon>Pseudomonadota</taxon>
        <taxon>Alphaproteobacteria</taxon>
        <taxon>Sphingomonadales</taxon>
        <taxon>Sphingomonadaceae</taxon>
        <taxon>Sphingomonas</taxon>
    </lineage>
</organism>
<dbReference type="Proteomes" id="UP000319931">
    <property type="component" value="Unassembled WGS sequence"/>
</dbReference>
<dbReference type="AlphaFoldDB" id="A0A502FQ03"/>
<feature type="domain" description="Glycosyl transferase family 1" evidence="1">
    <location>
        <begin position="195"/>
        <end position="349"/>
    </location>
</feature>
<dbReference type="PANTHER" id="PTHR46401:SF8">
    <property type="entry name" value="BLL6006 PROTEIN"/>
    <property type="match status" value="1"/>
</dbReference>
<sequence>MLAHHGRERLDRPRVLMNLVRLLPETQGAGGAGRFVTALLTHLPQHVDLRVAIAAHSEHLSAGFPAINWITVPEDTNVYLTDHLRWCQCYIDPLNGLRPTSIDPAVAVISILLDLQHMRMPWLFSASEMSSRLAEYTYAVARADRLVVISEYERDNFREFYGADRVSVVHLAGFMAEDTATRRQIDPAPAEPQARYLLYPAVPWLHKNHEVLIQAIGHLKRRGIEVPVILTNVGDRGGIRKALTDSVKANGVDGLVVPKAYLPEPELYDLFVQSTGLVFPSLYEGFGIPLVDAMALGVPVLANRTSAVPEICAGAVSYFANAANPIAVANDILVFWEDADTREANKRAGIRQAEKFSSEKMAANLLDAIDQAIAAKGAHCARGAAVRPSSPAPFRPISILILYVDLGPADIAWLSARGGLADFHGSVFGADTDISVAAAQGMCADHDMDALFSGVPKFLYCADTSKSAVDHAVADFSARYDRSSLQLVVRFDHRRFGRYSPDRIALAAMALDLHQEADYAVLDPDVADCVLDSTPTEVSGVLQYEQLRRSGASVFDMIVKRSSVADLRNGSTAYLSHLCTKLRCLRVPSA</sequence>